<dbReference type="GO" id="GO:0030488">
    <property type="term" value="P:tRNA methylation"/>
    <property type="evidence" value="ECO:0007669"/>
    <property type="project" value="TreeGrafter"/>
</dbReference>
<evidence type="ECO:0000256" key="3">
    <source>
        <dbReference type="SAM" id="Coils"/>
    </source>
</evidence>
<protein>
    <recommendedName>
        <fullName evidence="10">DUF2428 domain-containing protein</fullName>
    </recommendedName>
</protein>
<dbReference type="Pfam" id="PF26523">
    <property type="entry name" value="Trm732_C"/>
    <property type="match status" value="1"/>
</dbReference>
<feature type="coiled-coil region" evidence="3">
    <location>
        <begin position="398"/>
        <end position="425"/>
    </location>
</feature>
<feature type="compositionally biased region" description="Polar residues" evidence="4">
    <location>
        <begin position="1215"/>
        <end position="1232"/>
    </location>
</feature>
<dbReference type="Pfam" id="PF10350">
    <property type="entry name" value="DUF2428"/>
    <property type="match status" value="1"/>
</dbReference>
<dbReference type="Pfam" id="PF25151">
    <property type="entry name" value="TPR_Trm732_C"/>
    <property type="match status" value="1"/>
</dbReference>
<keyword evidence="9" id="KW-1185">Reference proteome</keyword>
<dbReference type="SUPFAM" id="SSF48371">
    <property type="entry name" value="ARM repeat"/>
    <property type="match status" value="1"/>
</dbReference>
<evidence type="ECO:0000259" key="6">
    <source>
        <dbReference type="Pfam" id="PF25150"/>
    </source>
</evidence>
<feature type="domain" description="tRNA (32-2'-O)-methyltransferase regulator THADA-like TPR repeats region" evidence="6">
    <location>
        <begin position="234"/>
        <end position="540"/>
    </location>
</feature>
<evidence type="ECO:0000313" key="9">
    <source>
        <dbReference type="Proteomes" id="UP001320420"/>
    </source>
</evidence>
<dbReference type="InterPro" id="IPR056843">
    <property type="entry name" value="THADA-like_TPR"/>
</dbReference>
<accession>A0AAN9UR06</accession>
<evidence type="ECO:0000259" key="5">
    <source>
        <dbReference type="Pfam" id="PF10350"/>
    </source>
</evidence>
<feature type="compositionally biased region" description="Low complexity" evidence="4">
    <location>
        <begin position="1552"/>
        <end position="1563"/>
    </location>
</feature>
<evidence type="ECO:0000256" key="1">
    <source>
        <dbReference type="ARBA" id="ARBA00010409"/>
    </source>
</evidence>
<evidence type="ECO:0000259" key="7">
    <source>
        <dbReference type="Pfam" id="PF25151"/>
    </source>
</evidence>
<sequence length="1657" mass="182951">MTSPQDRGVALDIGNTSFNPKDAIAWIESQNTSSQLVQTDNIFQELLQNASKPKQLSGNTCAKLCGFVEQCSKSSSPVLRTFAFSEDTAIRLFDFYVEWNEQDSHRSMRLVLDYLVYSISKNPNPETSATIKTRISRDAITMITQQSSKPSIKSAISHLDHAVQKGLVYLSDVLDLYREVHGLPPDTNVAWDGFISSLFNWMELHYVCSAAGKLIVTIFTKPWYKDRDTRFYPDSWHQFIYRALQTNLELLEPIKLYVFIPLFRVDKPGTLEYLNTLFTLQNLTDNHSTSWDLNSMLWLAMLEAGKKAGVVDEPGTGHNPKSGTVVAQLSVDTLEVVLSHKSIEARSAAVSILITSPSTTRPYTAEALMLLQNHLPSFHSDTDPKFRYDVLGHSKSMIRRIQGAIESLQREYERATKKLEKEGSTKKGGSGSLLGVIENTQSVNQADPQETVVEELRNTLGRHEQFVRWYMSFLKNELVPTASYQRHITALKAMSFVLKSTLPQQIKDLQSQGPGGSFTDYTWLRCVLDRILDPFDDVREAAASLVILLAEDKHATTENCIEGLNRPVVEELRDFCKRAEELARKTARADHSDGVARSYEILWRWAADEKEQLHIVETVITDLERKLAAAESDLGSAVLQAPVHGSFASLRYLWGSLSSKKYADDDLTILEGFQDRAIACCSRIWQAVRHVLCDDSPEGHLPEELEEMEGLDTKDLLSYSFRAIHESSNLLRTIGNNARNDRARGLLNLPRNSFETIGRLTFDELSNLRHRGAFTTVTQTFGSCCQLVKYFPPTSPNDEEAGLLDEWYKGALDCIYTQASTTRRSAGIPSLVVGILSANAARPSFDAVVRQLREIAERPAHMSETDGSKLPQVHALNCLKDIFKSSAFSKRVDEYLTDCLQLAANSLKSEVWAIRNCGLLLLRSLIDCLFGTNESKASMEAGWDGRTTRISYAKFPALPTVLVHLLEMGQRSEGGVLLGAQTTAESVFPALDIIRRAGPPEAARDRLYATIAWYLGSRIWHVREIAARTLCSFLLKPGWLDAVAALIAGSGLDGSANKLHGALLTLKFLLERLLEVMPDLLFETYPDKLRNLLEAIPDMSGNSLATCLEARAVYVEILSFFTQLEEHAMERRKPAALPSTTPLPILVRESSSSSSSSPSVLLSTSLAVATTKDLLRRSQIDELGRALQRALRDDINVACAMLETLSRGGPPPGPSRNSDNIHGEVASSSSPEGTTLALARAYMDVCAGTEAPEPRALAVDCLAALLRDALLQSGTPEATAQQQQQQLPDQETLYAFWAELQLQRKPMSPSLSEAVVRLSGPLLAAACVCCRASAAAEKQQDEEDKQSSARLVRRWVSAWGAMMSDAGRDDRTFDTRMAAITALKSFSEATATVVTADTHHLPWLLAVYDALNDDDDEIRDVAAAAAAPVLAGQQLEPAQAAQRLLAWLRARYSSSSSAEFRAHAAGRMVGQHVSHALLPSPLSAAAEGEEAERTIINGGGDVAWTPAEQQLCAAMRFDDALFVVEEQNLYVDEVREAQRWRDVLFPPPEPLSQPQQQEQQQPRPELHALATWTLDGLRTLVRLADAEMQAGDGDGDGPLGWTSKPEVFAICARVVVAGAALSSSSSFAEIRDALRAFQSAGRRARVHGLLLGMCEMQ</sequence>
<evidence type="ECO:0000313" key="8">
    <source>
        <dbReference type="EMBL" id="KAK7751621.1"/>
    </source>
</evidence>
<keyword evidence="3" id="KW-0175">Coiled coil</keyword>
<feature type="domain" description="tRNA (32-2'-O)-methyltransferase regulator THADA-like C-terminal TPR repeats region" evidence="7">
    <location>
        <begin position="915"/>
        <end position="1069"/>
    </location>
</feature>
<gene>
    <name evidence="8" type="ORF">SLS62_006447</name>
</gene>
<feature type="region of interest" description="Disordered" evidence="4">
    <location>
        <begin position="1205"/>
        <end position="1232"/>
    </location>
</feature>
<name>A0AAN9UR06_9PEZI</name>
<dbReference type="PANTHER" id="PTHR14387:SF0">
    <property type="entry name" value="DUF2428 DOMAIN-CONTAINING PROTEIN"/>
    <property type="match status" value="1"/>
</dbReference>
<reference evidence="8 9" key="1">
    <citation type="submission" date="2024-02" db="EMBL/GenBank/DDBJ databases">
        <title>De novo assembly and annotation of 12 fungi associated with fruit tree decline syndrome in Ontario, Canada.</title>
        <authorList>
            <person name="Sulman M."/>
            <person name="Ellouze W."/>
            <person name="Ilyukhin E."/>
        </authorList>
    </citation>
    <scope>NUCLEOTIDE SEQUENCE [LARGE SCALE GENOMIC DNA]</scope>
    <source>
        <strain evidence="8 9">M11/M66-122</strain>
    </source>
</reference>
<proteinExistence type="inferred from homology"/>
<comment type="similarity">
    <text evidence="1">Belongs to the THADA family.</text>
</comment>
<dbReference type="InterPro" id="IPR051954">
    <property type="entry name" value="tRNA_methyltransferase_THADA"/>
</dbReference>
<dbReference type="InterPro" id="IPR056842">
    <property type="entry name" value="THADA-like_TPR_C"/>
</dbReference>
<feature type="region of interest" description="Disordered" evidence="4">
    <location>
        <begin position="1545"/>
        <end position="1564"/>
    </location>
</feature>
<evidence type="ECO:0000256" key="4">
    <source>
        <dbReference type="SAM" id="MobiDB-lite"/>
    </source>
</evidence>
<dbReference type="GO" id="GO:0005829">
    <property type="term" value="C:cytosol"/>
    <property type="evidence" value="ECO:0007669"/>
    <property type="project" value="TreeGrafter"/>
</dbReference>
<dbReference type="InterPro" id="IPR019442">
    <property type="entry name" value="THADA/TRM732_DUF2428"/>
</dbReference>
<evidence type="ECO:0008006" key="10">
    <source>
        <dbReference type="Google" id="ProtNLM"/>
    </source>
</evidence>
<dbReference type="Pfam" id="PF25150">
    <property type="entry name" value="TPR_Trm732"/>
    <property type="match status" value="1"/>
</dbReference>
<dbReference type="EMBL" id="JAKJXP020000047">
    <property type="protein sequence ID" value="KAK7751621.1"/>
    <property type="molecule type" value="Genomic_DNA"/>
</dbReference>
<keyword evidence="2" id="KW-0819">tRNA processing</keyword>
<comment type="caution">
    <text evidence="8">The sequence shown here is derived from an EMBL/GenBank/DDBJ whole genome shotgun (WGS) entry which is preliminary data.</text>
</comment>
<dbReference type="PANTHER" id="PTHR14387">
    <property type="entry name" value="THADA/DEATH RECEPTOR INTERACTING PROTEIN"/>
    <property type="match status" value="1"/>
</dbReference>
<dbReference type="InterPro" id="IPR016024">
    <property type="entry name" value="ARM-type_fold"/>
</dbReference>
<evidence type="ECO:0000256" key="2">
    <source>
        <dbReference type="ARBA" id="ARBA00022694"/>
    </source>
</evidence>
<organism evidence="8 9">
    <name type="scientific">Diatrype stigma</name>
    <dbReference type="NCBI Taxonomy" id="117547"/>
    <lineage>
        <taxon>Eukaryota</taxon>
        <taxon>Fungi</taxon>
        <taxon>Dikarya</taxon>
        <taxon>Ascomycota</taxon>
        <taxon>Pezizomycotina</taxon>
        <taxon>Sordariomycetes</taxon>
        <taxon>Xylariomycetidae</taxon>
        <taxon>Xylariales</taxon>
        <taxon>Diatrypaceae</taxon>
        <taxon>Diatrype</taxon>
    </lineage>
</organism>
<feature type="domain" description="DUF2428" evidence="5">
    <location>
        <begin position="674"/>
        <end position="913"/>
    </location>
</feature>
<dbReference type="Proteomes" id="UP001320420">
    <property type="component" value="Unassembled WGS sequence"/>
</dbReference>
<feature type="coiled-coil region" evidence="3">
    <location>
        <begin position="606"/>
        <end position="640"/>
    </location>
</feature>